<gene>
    <name evidence="12" type="primary">PAT</name>
    <name evidence="12" type="ORF">AWC38_SpisGene18513</name>
</gene>
<accession>A0A2B4RL06</accession>
<dbReference type="EMBL" id="LSMT01000491">
    <property type="protein sequence ID" value="PFX17180.1"/>
    <property type="molecule type" value="Genomic_DNA"/>
</dbReference>
<dbReference type="PANTHER" id="PTHR46383:SF1">
    <property type="entry name" value="ASPARTATE AMINOTRANSFERASE"/>
    <property type="match status" value="1"/>
</dbReference>
<keyword evidence="6" id="KW-0663">Pyridoxal phosphate</keyword>
<proteinExistence type="inferred from homology"/>
<sequence>MEKHLSKRIKSLPASATLAMASKGRDLKQQGKDVISLSLGEPDFNTPDFVKEAAIEAINQNYNSYTPVDGYLELREAICRKFKRDNDVTYTPNQIVVSTGAKQSIANVAQVLLQKGDEVILPAPYWVSYEAIAILSQAKCVSLPTSIETDFKITPEQLEAAITPQTKMVFFNSPNNPSGTVYTEAEYRALATVLEKHPNIYILSDEIYEHINYGVGNFSIAAIDSLYDRTITVNGVAKAFAMTGWRIGYIGAPAWIAKACNKMQGQITSGANCIAQRATIAALDAPVSKIQYMIDEFKKRRDLILSLLAEIDGVKLNKPEGAFYVFPDVSAFFGKEIKGHQINNASDFAMLLLEEVYVATVTGDAFGQPDCIRISYAAREKAPPGMVLIEGGTFIMGSIQDDIMGDWNTAPKRMHVRSFYLDQAEVTNGEYLFYLMWISRVFPRKNKNYSNVYRAALPDTLVWRSVLGNNDPLKNYYLRHPAYANYPVVGVSWLQANNYCRWRTDRINERIMLNEGLLKNMFDPKREEKKSNDEEDQEVKKDLDLTGINNFNTALYYRNPKLLFGGDSAFYNKEKLQKRGHIKQEDGLMSSEIRLPTEAEWEYAAKAIVDEREYNTLSGRKKYPWRGNSTRSRRKKGMHLANFKQGKGDYNGLPGWGSDGADITNRIMSYEPNGFGLYDMAGNVAEWVHDIYEPRIDNDFNDFNYTRGNTFKQEIIRDDGTPVIIGNADIIYDTLPNGRIFPRQLPGSIKSVAVTKENNDSSFAYAQPNDISLGKKKDSIAMNPNAVVESYKKRNRVYKGGSWKDREFWLDPGQRRYLPEYMSTDFIGFRCATDRLGANFDGHLFAKEALEKGASAVVVAKPIEQIDKNKIFLVKNTLQTLQKLANHHRKKLGIPIIAITGSNGKTTTKELLYSALSKGYNTFATQGNLNNHIGVPLTLLSMNSKTDIGIVEMGANHQGEIAELCNIAEPDYGYITNFGSAHLEGFGGVEGVIKGKSELYQYLAKNHQKAFVNQQDAKQMELTKDMQRILIDTKAPYDICEKGFIKIKTPSHVKTNLTGVYNVANILTAMGIGAYFKINPEKIKEAIATYQPKNNRSQIINSKGRKIILDAYNANPSSMKAALENLSKLTGNFKVAILADMFELGDESSAAHQEIATLAANIGLQELHFVGSFFKGVMSEKGIKHKNTEALIKYLSKNSIPPKSTVLIKGSRGMELEKILPFLK</sequence>
<feature type="domain" description="Aminotransferase class I/classII large" evidence="8">
    <location>
        <begin position="32"/>
        <end position="379"/>
    </location>
</feature>
<dbReference type="InterPro" id="IPR015424">
    <property type="entry name" value="PyrdxlP-dep_Trfase"/>
</dbReference>
<dbReference type="InterPro" id="IPR015422">
    <property type="entry name" value="PyrdxlP-dep_Trfase_small"/>
</dbReference>
<dbReference type="InterPro" id="IPR019865">
    <property type="entry name" value="Glid_motil-assoc_lipo_GldJ"/>
</dbReference>
<dbReference type="SUPFAM" id="SSF53623">
    <property type="entry name" value="MurD-like peptide ligases, catalytic domain"/>
    <property type="match status" value="1"/>
</dbReference>
<dbReference type="GO" id="GO:0006520">
    <property type="term" value="P:amino acid metabolic process"/>
    <property type="evidence" value="ECO:0007669"/>
    <property type="project" value="InterPro"/>
</dbReference>
<dbReference type="InterPro" id="IPR004839">
    <property type="entry name" value="Aminotransferase_I/II_large"/>
</dbReference>
<evidence type="ECO:0000259" key="8">
    <source>
        <dbReference type="Pfam" id="PF00155"/>
    </source>
</evidence>
<dbReference type="SUPFAM" id="SSF56436">
    <property type="entry name" value="C-type lectin-like"/>
    <property type="match status" value="1"/>
</dbReference>
<reference evidence="12" key="1">
    <citation type="journal article" date="2017" name="J. ISSAAS">
        <title>Comparative analysis of the genomes of Stylophora pistillata and Acropora digitifera provides evidence for extensive differences between species of corals.</title>
        <authorList>
            <person name="Voolstra C.R."/>
            <person name="Li Y."/>
            <person name="Liew Y.J."/>
            <person name="Baumgarten S."/>
            <person name="Zoccola D."/>
            <person name="Flot J.-F."/>
            <person name="Tambutte S."/>
            <person name="Allemand D."/>
            <person name="Aranda M."/>
        </authorList>
    </citation>
    <scope>NUCLEOTIDE SEQUENCE</scope>
    <source>
        <strain evidence="12">CSM Monaco</strain>
        <tissue evidence="12">Whole animal</tissue>
    </source>
</reference>
<dbReference type="Gene3D" id="3.40.640.10">
    <property type="entry name" value="Type I PLP-dependent aspartate aminotransferase-like (Major domain)"/>
    <property type="match status" value="1"/>
</dbReference>
<comment type="similarity">
    <text evidence="2">Belongs to the sulfatase-modifying factor family.</text>
</comment>
<dbReference type="STRING" id="50429.A0A2B4RL06"/>
<feature type="domain" description="Mur ligase C-terminal" evidence="9">
    <location>
        <begin position="1096"/>
        <end position="1212"/>
    </location>
</feature>
<dbReference type="FunFam" id="3.40.640.10:FF:000033">
    <property type="entry name" value="Aspartate aminotransferase"/>
    <property type="match status" value="1"/>
</dbReference>
<protein>
    <recommendedName>
        <fullName evidence="7">UDP-MurNAc-pentapeptide synthetase</fullName>
    </recommendedName>
</protein>
<evidence type="ECO:0000259" key="10">
    <source>
        <dbReference type="Pfam" id="PF03781"/>
    </source>
</evidence>
<evidence type="ECO:0000256" key="7">
    <source>
        <dbReference type="ARBA" id="ARBA00031461"/>
    </source>
</evidence>
<dbReference type="InterPro" id="IPR035911">
    <property type="entry name" value="MurE/MurF_N"/>
</dbReference>
<dbReference type="Gene3D" id="3.40.1190.10">
    <property type="entry name" value="Mur-like, catalytic domain"/>
    <property type="match status" value="1"/>
</dbReference>
<dbReference type="GO" id="GO:0005524">
    <property type="term" value="F:ATP binding"/>
    <property type="evidence" value="ECO:0007669"/>
    <property type="project" value="InterPro"/>
</dbReference>
<dbReference type="InterPro" id="IPR015421">
    <property type="entry name" value="PyrdxlP-dep_Trfase_major"/>
</dbReference>
<evidence type="ECO:0000259" key="11">
    <source>
        <dbReference type="Pfam" id="PF08245"/>
    </source>
</evidence>
<dbReference type="HAMAP" id="MF_02019">
    <property type="entry name" value="MurF"/>
    <property type="match status" value="1"/>
</dbReference>
<dbReference type="GO" id="GO:0033854">
    <property type="term" value="F:glutamate-prephenate aminotransferase activity"/>
    <property type="evidence" value="ECO:0007669"/>
    <property type="project" value="UniProtKB-ARBA"/>
</dbReference>
<dbReference type="InterPro" id="IPR005532">
    <property type="entry name" value="SUMF_dom"/>
</dbReference>
<dbReference type="Pfam" id="PF00155">
    <property type="entry name" value="Aminotran_1_2"/>
    <property type="match status" value="1"/>
</dbReference>
<dbReference type="InterPro" id="IPR013221">
    <property type="entry name" value="Mur_ligase_cen"/>
</dbReference>
<dbReference type="Gene3D" id="3.90.190.20">
    <property type="entry name" value="Mur ligase, C-terminal domain"/>
    <property type="match status" value="1"/>
</dbReference>
<evidence type="ECO:0000256" key="2">
    <source>
        <dbReference type="ARBA" id="ARBA00005310"/>
    </source>
</evidence>
<feature type="domain" description="Mur ligase central" evidence="11">
    <location>
        <begin position="899"/>
        <end position="1072"/>
    </location>
</feature>
<dbReference type="Pfam" id="PF08245">
    <property type="entry name" value="Mur_ligase_M"/>
    <property type="match status" value="1"/>
</dbReference>
<dbReference type="SUPFAM" id="SSF63418">
    <property type="entry name" value="MurE/MurF N-terminal domain"/>
    <property type="match status" value="1"/>
</dbReference>
<dbReference type="SUPFAM" id="SSF53383">
    <property type="entry name" value="PLP-dependent transferases"/>
    <property type="match status" value="1"/>
</dbReference>
<dbReference type="InterPro" id="IPR005863">
    <property type="entry name" value="UDP-N-AcMur_synth"/>
</dbReference>
<name>A0A2B4RL06_STYPI</name>
<dbReference type="OrthoDB" id="7627253at2759"/>
<evidence type="ECO:0000313" key="12">
    <source>
        <dbReference type="EMBL" id="PFX17180.1"/>
    </source>
</evidence>
<keyword evidence="4 12" id="KW-0032">Aminotransferase</keyword>
<dbReference type="InterPro" id="IPR004838">
    <property type="entry name" value="NHTrfase_class1_PyrdxlP-BS"/>
</dbReference>
<evidence type="ECO:0000256" key="4">
    <source>
        <dbReference type="ARBA" id="ARBA00022576"/>
    </source>
</evidence>
<dbReference type="PROSITE" id="PS00105">
    <property type="entry name" value="AA_TRANSFER_CLASS_1"/>
    <property type="match status" value="1"/>
</dbReference>
<dbReference type="InterPro" id="IPR004101">
    <property type="entry name" value="Mur_ligase_C"/>
</dbReference>
<keyword evidence="5 12" id="KW-0808">Transferase</keyword>
<comment type="cofactor">
    <cofactor evidence="1">
        <name>pyridoxal 5'-phosphate</name>
        <dbReference type="ChEBI" id="CHEBI:597326"/>
    </cofactor>
</comment>
<dbReference type="NCBIfam" id="TIGR01143">
    <property type="entry name" value="murF"/>
    <property type="match status" value="1"/>
</dbReference>
<dbReference type="PANTHER" id="PTHR46383">
    <property type="entry name" value="ASPARTATE AMINOTRANSFERASE"/>
    <property type="match status" value="1"/>
</dbReference>
<dbReference type="InterPro" id="IPR036615">
    <property type="entry name" value="Mur_ligase_C_dom_sf"/>
</dbReference>
<dbReference type="CDD" id="cd00609">
    <property type="entry name" value="AAT_like"/>
    <property type="match status" value="1"/>
</dbReference>
<dbReference type="InterPro" id="IPR050596">
    <property type="entry name" value="AspAT/PAT-like"/>
</dbReference>
<organism evidence="12">
    <name type="scientific">Stylophora pistillata</name>
    <name type="common">Smooth cauliflower coral</name>
    <dbReference type="NCBI Taxonomy" id="50429"/>
    <lineage>
        <taxon>Eukaryota</taxon>
        <taxon>Metazoa</taxon>
        <taxon>Cnidaria</taxon>
        <taxon>Anthozoa</taxon>
        <taxon>Hexacorallia</taxon>
        <taxon>Scleractinia</taxon>
        <taxon>Astrocoeniina</taxon>
        <taxon>Pocilloporidae</taxon>
        <taxon>Stylophora</taxon>
    </lineage>
</organism>
<evidence type="ECO:0000256" key="6">
    <source>
        <dbReference type="ARBA" id="ARBA00022898"/>
    </source>
</evidence>
<dbReference type="AlphaFoldDB" id="A0A2B4RL06"/>
<evidence type="ECO:0000256" key="1">
    <source>
        <dbReference type="ARBA" id="ARBA00001933"/>
    </source>
</evidence>
<comment type="similarity">
    <text evidence="3">Belongs to the class-I pyridoxal-phosphate-dependent aminotransferase family.</text>
</comment>
<comment type="caution">
    <text evidence="12">The sequence shown here is derived from an EMBL/GenBank/DDBJ whole genome shotgun (WGS) entry which is preliminary data.</text>
</comment>
<dbReference type="InterPro" id="IPR042095">
    <property type="entry name" value="SUMF_sf"/>
</dbReference>
<feature type="domain" description="Sulfatase-modifying factor enzyme-like" evidence="10">
    <location>
        <begin position="384"/>
        <end position="710"/>
    </location>
</feature>
<dbReference type="Gene3D" id="3.90.1150.10">
    <property type="entry name" value="Aspartate Aminotransferase, domain 1"/>
    <property type="match status" value="1"/>
</dbReference>
<dbReference type="GO" id="GO:0071555">
    <property type="term" value="P:cell wall organization"/>
    <property type="evidence" value="ECO:0007669"/>
    <property type="project" value="InterPro"/>
</dbReference>
<dbReference type="GO" id="GO:0030170">
    <property type="term" value="F:pyridoxal phosphate binding"/>
    <property type="evidence" value="ECO:0007669"/>
    <property type="project" value="InterPro"/>
</dbReference>
<evidence type="ECO:0000256" key="3">
    <source>
        <dbReference type="ARBA" id="ARBA00007441"/>
    </source>
</evidence>
<dbReference type="Gene3D" id="3.40.1390.10">
    <property type="entry name" value="MurE/MurF, N-terminal domain"/>
    <property type="match status" value="1"/>
</dbReference>
<dbReference type="Gene3D" id="3.90.1580.10">
    <property type="entry name" value="paralog of FGE (formylglycine-generating enzyme)"/>
    <property type="match status" value="1"/>
</dbReference>
<dbReference type="InterPro" id="IPR036565">
    <property type="entry name" value="Mur-like_cat_sf"/>
</dbReference>
<evidence type="ECO:0000256" key="5">
    <source>
        <dbReference type="ARBA" id="ARBA00022679"/>
    </source>
</evidence>
<dbReference type="Pfam" id="PF03781">
    <property type="entry name" value="FGE-sulfatase"/>
    <property type="match status" value="1"/>
</dbReference>
<dbReference type="NCBIfam" id="TIGR03524">
    <property type="entry name" value="GldJ"/>
    <property type="match status" value="1"/>
</dbReference>
<dbReference type="GO" id="GO:0033853">
    <property type="term" value="F:aspartate-prephenate aminotransferase activity"/>
    <property type="evidence" value="ECO:0007669"/>
    <property type="project" value="UniProtKB-ARBA"/>
</dbReference>
<dbReference type="GO" id="GO:0047480">
    <property type="term" value="F:UDP-N-acetylmuramoyl-tripeptide-D-alanyl-D-alanine ligase activity"/>
    <property type="evidence" value="ECO:0007669"/>
    <property type="project" value="InterPro"/>
</dbReference>
<dbReference type="Pfam" id="PF02875">
    <property type="entry name" value="Mur_ligase_C"/>
    <property type="match status" value="1"/>
</dbReference>
<dbReference type="SUPFAM" id="SSF53244">
    <property type="entry name" value="MurD-like peptide ligases, peptide-binding domain"/>
    <property type="match status" value="1"/>
</dbReference>
<evidence type="ECO:0000259" key="9">
    <source>
        <dbReference type="Pfam" id="PF02875"/>
    </source>
</evidence>
<dbReference type="InterPro" id="IPR016187">
    <property type="entry name" value="CTDL_fold"/>
</dbReference>